<accession>A0A9J6H1E8</accession>
<dbReference type="EMBL" id="JABSTR010000011">
    <property type="protein sequence ID" value="KAH9381554.1"/>
    <property type="molecule type" value="Genomic_DNA"/>
</dbReference>
<sequence length="595" mass="67567">MERAIGKLLLQPRLKEGGSSRRNSTEGLASLLFHSCIRNTSSNPDASSSTATAIDLQPFKKLKQTMRLTWPEVAPAEDTTRYELLDILLGLAIHWNENFLFDVLLVNVSTTPLTLYLTCGRPLAAWDQYQEPDNYAQYVETYLNLLGLKVRDEDSLQLLRNVTRDILGAKVDCLKEEHNEISYRLDLLGPPAPWNPARDWLSLLNKHFSPDMSWSSDNWIVFERSSLVETFTSLQEKYSPRELLIGLSWVFIQSYLWLIVDMPRIRFGSYGNLSVDSVFPMKKWSCLDYVHSRLGFLFPNAIQAPFVRPDLGVLENLKRSAQTLIEKLPWIGSARQQALQKIRSLTSSPTPLPEFFDVKSRDKLLETFPRLVPDFGTNFVRSSSWFKHSRRDRHRLGLYGHRSTSGYAQASYIYALNSVLVKMEAFQAPLYYANSTIAVLNAGAASMLSREVSRVFDPRGSEVDGDGRRVVWWGPNKSRDYSDRLACDLNASECCTSIRLFPAVPGLEIAYQAFQEDAHSDSRGPAGWNLAGLDNLTDTQVFFITYCYAQCGQTLNGRGDYCNVPLRNFPPFSRAFKCRVDSRMNPAQKCAFFPS</sequence>
<dbReference type="InterPro" id="IPR018497">
    <property type="entry name" value="Peptidase_M13_C"/>
</dbReference>
<reference evidence="2 3" key="1">
    <citation type="journal article" date="2020" name="Cell">
        <title>Large-Scale Comparative Analyses of Tick Genomes Elucidate Their Genetic Diversity and Vector Capacities.</title>
        <authorList>
            <consortium name="Tick Genome and Microbiome Consortium (TIGMIC)"/>
            <person name="Jia N."/>
            <person name="Wang J."/>
            <person name="Shi W."/>
            <person name="Du L."/>
            <person name="Sun Y."/>
            <person name="Zhan W."/>
            <person name="Jiang J.F."/>
            <person name="Wang Q."/>
            <person name="Zhang B."/>
            <person name="Ji P."/>
            <person name="Bell-Sakyi L."/>
            <person name="Cui X.M."/>
            <person name="Yuan T.T."/>
            <person name="Jiang B.G."/>
            <person name="Yang W.F."/>
            <person name="Lam T.T."/>
            <person name="Chang Q.C."/>
            <person name="Ding S.J."/>
            <person name="Wang X.J."/>
            <person name="Zhu J.G."/>
            <person name="Ruan X.D."/>
            <person name="Zhao L."/>
            <person name="Wei J.T."/>
            <person name="Ye R.Z."/>
            <person name="Que T.C."/>
            <person name="Du C.H."/>
            <person name="Zhou Y.H."/>
            <person name="Cheng J.X."/>
            <person name="Dai P.F."/>
            <person name="Guo W.B."/>
            <person name="Han X.H."/>
            <person name="Huang E.J."/>
            <person name="Li L.F."/>
            <person name="Wei W."/>
            <person name="Gao Y.C."/>
            <person name="Liu J.Z."/>
            <person name="Shao H.Z."/>
            <person name="Wang X."/>
            <person name="Wang C.C."/>
            <person name="Yang T.C."/>
            <person name="Huo Q.B."/>
            <person name="Li W."/>
            <person name="Chen H.Y."/>
            <person name="Chen S.E."/>
            <person name="Zhou L.G."/>
            <person name="Ni X.B."/>
            <person name="Tian J.H."/>
            <person name="Sheng Y."/>
            <person name="Liu T."/>
            <person name="Pan Y.S."/>
            <person name="Xia L.Y."/>
            <person name="Li J."/>
            <person name="Zhao F."/>
            <person name="Cao W.C."/>
        </authorList>
    </citation>
    <scope>NUCLEOTIDE SEQUENCE [LARGE SCALE GENOMIC DNA]</scope>
    <source>
        <strain evidence="2">HaeL-2018</strain>
    </source>
</reference>
<organism evidence="2 3">
    <name type="scientific">Haemaphysalis longicornis</name>
    <name type="common">Bush tick</name>
    <dbReference type="NCBI Taxonomy" id="44386"/>
    <lineage>
        <taxon>Eukaryota</taxon>
        <taxon>Metazoa</taxon>
        <taxon>Ecdysozoa</taxon>
        <taxon>Arthropoda</taxon>
        <taxon>Chelicerata</taxon>
        <taxon>Arachnida</taxon>
        <taxon>Acari</taxon>
        <taxon>Parasitiformes</taxon>
        <taxon>Ixodida</taxon>
        <taxon>Ixodoidea</taxon>
        <taxon>Ixodidae</taxon>
        <taxon>Haemaphysalinae</taxon>
        <taxon>Haemaphysalis</taxon>
    </lineage>
</organism>
<dbReference type="PANTHER" id="PTHR11733:SF241">
    <property type="entry name" value="GH26575P-RELATED"/>
    <property type="match status" value="1"/>
</dbReference>
<dbReference type="PROSITE" id="PS51885">
    <property type="entry name" value="NEPRILYSIN"/>
    <property type="match status" value="1"/>
</dbReference>
<dbReference type="Gene3D" id="3.40.390.10">
    <property type="entry name" value="Collagenase (Catalytic Domain)"/>
    <property type="match status" value="1"/>
</dbReference>
<proteinExistence type="predicted"/>
<dbReference type="Gene3D" id="1.10.1380.10">
    <property type="entry name" value="Neutral endopeptidase , domain2"/>
    <property type="match status" value="1"/>
</dbReference>
<protein>
    <recommendedName>
        <fullName evidence="1">Peptidase M13 C-terminal domain-containing protein</fullName>
    </recommendedName>
</protein>
<dbReference type="InterPro" id="IPR024079">
    <property type="entry name" value="MetalloPept_cat_dom_sf"/>
</dbReference>
<feature type="domain" description="Peptidase M13 C-terminal" evidence="1">
    <location>
        <begin position="506"/>
        <end position="591"/>
    </location>
</feature>
<comment type="caution">
    <text evidence="2">The sequence shown here is derived from an EMBL/GenBank/DDBJ whole genome shotgun (WGS) entry which is preliminary data.</text>
</comment>
<dbReference type="Pfam" id="PF01431">
    <property type="entry name" value="Peptidase_M13"/>
    <property type="match status" value="1"/>
</dbReference>
<gene>
    <name evidence="2" type="ORF">HPB48_005471</name>
</gene>
<dbReference type="GO" id="GO:0004222">
    <property type="term" value="F:metalloendopeptidase activity"/>
    <property type="evidence" value="ECO:0007669"/>
    <property type="project" value="InterPro"/>
</dbReference>
<evidence type="ECO:0000313" key="2">
    <source>
        <dbReference type="EMBL" id="KAH9381554.1"/>
    </source>
</evidence>
<dbReference type="InterPro" id="IPR042089">
    <property type="entry name" value="Peptidase_M13_dom_2"/>
</dbReference>
<dbReference type="GO" id="GO:0005886">
    <property type="term" value="C:plasma membrane"/>
    <property type="evidence" value="ECO:0007669"/>
    <property type="project" value="TreeGrafter"/>
</dbReference>
<dbReference type="InterPro" id="IPR000718">
    <property type="entry name" value="Peptidase_M13"/>
</dbReference>
<dbReference type="OrthoDB" id="6490642at2759"/>
<dbReference type="PANTHER" id="PTHR11733">
    <property type="entry name" value="ZINC METALLOPROTEASE FAMILY M13 NEPRILYSIN-RELATED"/>
    <property type="match status" value="1"/>
</dbReference>
<dbReference type="GO" id="GO:0016485">
    <property type="term" value="P:protein processing"/>
    <property type="evidence" value="ECO:0007669"/>
    <property type="project" value="TreeGrafter"/>
</dbReference>
<evidence type="ECO:0000313" key="3">
    <source>
        <dbReference type="Proteomes" id="UP000821853"/>
    </source>
</evidence>
<dbReference type="AlphaFoldDB" id="A0A9J6H1E8"/>
<dbReference type="Proteomes" id="UP000821853">
    <property type="component" value="Chromosome 9"/>
</dbReference>
<dbReference type="OMA" id="AINWNEN"/>
<keyword evidence="3" id="KW-1185">Reference proteome</keyword>
<name>A0A9J6H1E8_HAELO</name>
<evidence type="ECO:0000259" key="1">
    <source>
        <dbReference type="Pfam" id="PF01431"/>
    </source>
</evidence>
<dbReference type="SUPFAM" id="SSF55486">
    <property type="entry name" value="Metalloproteases ('zincins'), catalytic domain"/>
    <property type="match status" value="1"/>
</dbReference>
<dbReference type="VEuPathDB" id="VectorBase:HLOH_040577"/>